<dbReference type="InterPro" id="IPR053151">
    <property type="entry name" value="RNase_H-like"/>
</dbReference>
<name>A0A6A3CQ06_HIBSY</name>
<dbReference type="InterPro" id="IPR002156">
    <property type="entry name" value="RNaseH_domain"/>
</dbReference>
<keyword evidence="3" id="KW-1185">Reference proteome</keyword>
<dbReference type="CDD" id="cd06222">
    <property type="entry name" value="RNase_H_like"/>
    <property type="match status" value="1"/>
</dbReference>
<evidence type="ECO:0000313" key="3">
    <source>
        <dbReference type="Proteomes" id="UP000436088"/>
    </source>
</evidence>
<proteinExistence type="predicted"/>
<dbReference type="Gene3D" id="3.30.420.10">
    <property type="entry name" value="Ribonuclease H-like superfamily/Ribonuclease H"/>
    <property type="match status" value="1"/>
</dbReference>
<sequence length="115" mass="12807">MAAAGGVLRDGQGKWVFGFARSIGICSPLMAEMWDIHDSLCFAWNLGFRKIEVESDCVSAVEILNNNTQIMMCDSIVRLIKDLLPREWEVSIKHTHREANMVADRLAALARGEAS</sequence>
<dbReference type="EMBL" id="VEPZ02000196">
    <property type="protein sequence ID" value="KAE8731243.1"/>
    <property type="molecule type" value="Genomic_DNA"/>
</dbReference>
<protein>
    <recommendedName>
        <fullName evidence="1">RNase H type-1 domain-containing protein</fullName>
    </recommendedName>
</protein>
<dbReference type="InterPro" id="IPR044730">
    <property type="entry name" value="RNase_H-like_dom_plant"/>
</dbReference>
<feature type="domain" description="RNase H type-1" evidence="1">
    <location>
        <begin position="2"/>
        <end position="109"/>
    </location>
</feature>
<comment type="caution">
    <text evidence="2">The sequence shown here is derived from an EMBL/GenBank/DDBJ whole genome shotgun (WGS) entry which is preliminary data.</text>
</comment>
<dbReference type="SUPFAM" id="SSF53098">
    <property type="entry name" value="Ribonuclease H-like"/>
    <property type="match status" value="1"/>
</dbReference>
<gene>
    <name evidence="2" type="ORF">F3Y22_tig00002840pilonHSYRG00794</name>
</gene>
<dbReference type="PANTHER" id="PTHR47723:SF19">
    <property type="entry name" value="POLYNUCLEOTIDYL TRANSFERASE, RIBONUCLEASE H-LIKE SUPERFAMILY PROTEIN"/>
    <property type="match status" value="1"/>
</dbReference>
<dbReference type="Pfam" id="PF13456">
    <property type="entry name" value="RVT_3"/>
    <property type="match status" value="1"/>
</dbReference>
<organism evidence="2 3">
    <name type="scientific">Hibiscus syriacus</name>
    <name type="common">Rose of Sharon</name>
    <dbReference type="NCBI Taxonomy" id="106335"/>
    <lineage>
        <taxon>Eukaryota</taxon>
        <taxon>Viridiplantae</taxon>
        <taxon>Streptophyta</taxon>
        <taxon>Embryophyta</taxon>
        <taxon>Tracheophyta</taxon>
        <taxon>Spermatophyta</taxon>
        <taxon>Magnoliopsida</taxon>
        <taxon>eudicotyledons</taxon>
        <taxon>Gunneridae</taxon>
        <taxon>Pentapetalae</taxon>
        <taxon>rosids</taxon>
        <taxon>malvids</taxon>
        <taxon>Malvales</taxon>
        <taxon>Malvaceae</taxon>
        <taxon>Malvoideae</taxon>
        <taxon>Hibiscus</taxon>
    </lineage>
</organism>
<dbReference type="InterPro" id="IPR012337">
    <property type="entry name" value="RNaseH-like_sf"/>
</dbReference>
<dbReference type="GO" id="GO:0003676">
    <property type="term" value="F:nucleic acid binding"/>
    <property type="evidence" value="ECO:0007669"/>
    <property type="project" value="InterPro"/>
</dbReference>
<dbReference type="GO" id="GO:0004523">
    <property type="term" value="F:RNA-DNA hybrid ribonuclease activity"/>
    <property type="evidence" value="ECO:0007669"/>
    <property type="project" value="InterPro"/>
</dbReference>
<dbReference type="AlphaFoldDB" id="A0A6A3CQ06"/>
<dbReference type="PANTHER" id="PTHR47723">
    <property type="entry name" value="OS05G0353850 PROTEIN"/>
    <property type="match status" value="1"/>
</dbReference>
<dbReference type="Proteomes" id="UP000436088">
    <property type="component" value="Unassembled WGS sequence"/>
</dbReference>
<evidence type="ECO:0000259" key="1">
    <source>
        <dbReference type="Pfam" id="PF13456"/>
    </source>
</evidence>
<reference evidence="2" key="1">
    <citation type="submission" date="2019-09" db="EMBL/GenBank/DDBJ databases">
        <title>Draft genome information of white flower Hibiscus syriacus.</title>
        <authorList>
            <person name="Kim Y.-M."/>
        </authorList>
    </citation>
    <scope>NUCLEOTIDE SEQUENCE [LARGE SCALE GENOMIC DNA]</scope>
    <source>
        <strain evidence="2">YM2019G1</strain>
    </source>
</reference>
<evidence type="ECO:0000313" key="2">
    <source>
        <dbReference type="EMBL" id="KAE8731243.1"/>
    </source>
</evidence>
<accession>A0A6A3CQ06</accession>
<dbReference type="InterPro" id="IPR036397">
    <property type="entry name" value="RNaseH_sf"/>
</dbReference>